<feature type="coiled-coil region" evidence="1">
    <location>
        <begin position="1515"/>
        <end position="1563"/>
    </location>
</feature>
<evidence type="ECO:0000259" key="3">
    <source>
        <dbReference type="PROSITE" id="PS51840"/>
    </source>
</evidence>
<name>A0A6I9R6R3_ELAGV</name>
<feature type="coiled-coil region" evidence="1">
    <location>
        <begin position="1214"/>
        <end position="1252"/>
    </location>
</feature>
<evidence type="ECO:0000313" key="4">
    <source>
        <dbReference type="Proteomes" id="UP000504607"/>
    </source>
</evidence>
<protein>
    <submittedName>
        <fullName evidence="5">Myosin-11</fullName>
    </submittedName>
</protein>
<reference evidence="5" key="1">
    <citation type="submission" date="2025-08" db="UniProtKB">
        <authorList>
            <consortium name="RefSeq"/>
        </authorList>
    </citation>
    <scope>IDENTIFICATION</scope>
</reference>
<dbReference type="OrthoDB" id="658575at2759"/>
<dbReference type="Proteomes" id="UP000504607">
    <property type="component" value="Chromosome 4"/>
</dbReference>
<evidence type="ECO:0000313" key="5">
    <source>
        <dbReference type="RefSeq" id="XP_010918589.1"/>
    </source>
</evidence>
<feature type="region of interest" description="Disordered" evidence="2">
    <location>
        <begin position="144"/>
        <end position="304"/>
    </location>
</feature>
<dbReference type="PANTHER" id="PTHR47270">
    <property type="entry name" value="PROTEIN MLP1-LIKE"/>
    <property type="match status" value="1"/>
</dbReference>
<dbReference type="KEGG" id="egu:105042917"/>
<gene>
    <name evidence="5" type="primary">LOC105042917</name>
</gene>
<feature type="compositionally biased region" description="Basic and acidic residues" evidence="2">
    <location>
        <begin position="145"/>
        <end position="160"/>
    </location>
</feature>
<keyword evidence="4" id="KW-1185">Reference proteome</keyword>
<dbReference type="PROSITE" id="PS51840">
    <property type="entry name" value="C2_NT"/>
    <property type="match status" value="1"/>
</dbReference>
<dbReference type="Pfam" id="PF10358">
    <property type="entry name" value="NT-C2"/>
    <property type="match status" value="1"/>
</dbReference>
<feature type="region of interest" description="Disordered" evidence="2">
    <location>
        <begin position="1413"/>
        <end position="1434"/>
    </location>
</feature>
<feature type="coiled-coil region" evidence="1">
    <location>
        <begin position="781"/>
        <end position="868"/>
    </location>
</feature>
<dbReference type="RefSeq" id="XP_010918589.1">
    <property type="nucleotide sequence ID" value="XM_010920287.3"/>
</dbReference>
<sequence length="1568" mass="179290">MFKLHRHKSDRLGDRIEFKLSNFQAFQVPKGWDRLFLSIISLGTGKTIAKSSKTTVHGGTCQWTESISESIFVSQNGASKELEECQFKIVVSMGSARTGFLGEVTLNLTDYLSSRDSGPLSLPLKKCNYGTLLQLRIQCATPKSKSRDGKSWREASHLEDLNANDDDMDNKSDGSDNMFNRSVVSSTSNNLGTNPDEPGNRDRSFSASGSHRSSDSGDSCIGKATFSPRDSSNGGVYMGRQDSTDSHVSSTYSAGPGDDISKSNQSSFNSRASGSSFNTNQWQEAAAQTSTNGLSPLSVRPSDSAKDLLEAAEETIEELRDEAKMWERHSRKLKLDIEILKKECSDKSKHHGELEMELSAAYTERDSLRQEVEHLKSSLDELMTKQTNTDTSSAKIESMIHVQKELEDELKFQKESNANLTLQLKKMQDSNVELVSILQELEEISEKQRLEIETLTEQNHVSELDGDLMSPATSDTDTEWRRRLSLKEEEIIKLEKKLSDVLNAQHGEMVSTESHSDLIKEIEVLKAKVQELEKDCAELTDENLELIFKVKDLSKDIKEGKDSPGSKSPESQDHNSPDNTELLKSHIHHLEGEPKRKEMSTEGYMVEPSATMINDLKKSCADLEFELQQYKDQACDLEIKLQKSQAEIEEKNLELTELQQKLENFQHADLGSFDVVTERRETESWSTSEMPRLFSEMNNQLHIALSHVRDLCCDGNSVANREYDSDSDFKVPITTDTITVKEQAGVLTNKLLELNALLSGCKSVFQHADIMVEKGGVDGTEVKEQKNNSLLEQEIENLKAEMQSRSKSISEELEESNSKIEEFKAGMLLKEQEIDILKHSKRELEDLISNLQKDKSQLEEDLAIARRENSITSKSLEDVHHDLLELTSTIDSHMSANKILERKSIELESCKNELELNISEMEQENVQLSERISGLEAQLRHLTNEKESKRLELEDSRSLIMDLKDEIEKKQAEMETQKVELKQKLQESQIRLLDAQEEAEVLRRSHSKLQSTVESLIEECNSLQKLTEDLRRQKLGLHERITHLEIELDESQTKSSDFCKRVEFLEVKLSSLQKDIASKETSLLSELESIFQEHKEHAEGLRQAHIMLNKIQSEKTVEVENLEREIAHLTAQASSTHDEQERAALDAVHEVSSLRSNKAKLECSLQEVNEKVKLYETELQTLRQESKNKVQGLVDLLNASKQSEEMLMTDIKHTKRLMEDVKSSEEKFKRMANELELKLKASDYEKQQTMEEISRLKVQLQKISHLQDEILVFKSSLDEAKFEKGKVEELLQSVTEECEELKTEKVSLKEKVANMQKAFYDGEDDRRSRIALEEKLLRLESDLTAKEASYAYEAELKNELNRIRRTNSEYQRKIQSLEQEKDELMREAQLIEREVMTKNDQCRDGRISSESAIERHTSEHHEMERQAQNSQNRDKHFHAGEEKILGENELQDHTETPQVSKEVDLESKVHLLEHKLAEALETNNMYKVQLQRFIDDEGKNQTEVLNKTTSNNDTKISDNDKISSLEAELKDMQERYLQMSLQYAEVEAQREELVMKLKSMKKEKRWFS</sequence>
<feature type="compositionally biased region" description="Low complexity" evidence="2">
    <location>
        <begin position="205"/>
        <end position="219"/>
    </location>
</feature>
<feature type="compositionally biased region" description="Polar residues" evidence="2">
    <location>
        <begin position="179"/>
        <end position="193"/>
    </location>
</feature>
<dbReference type="InterPro" id="IPR019448">
    <property type="entry name" value="NT-C2"/>
</dbReference>
<feature type="compositionally biased region" description="Low complexity" evidence="2">
    <location>
        <begin position="262"/>
        <end position="278"/>
    </location>
</feature>
<feature type="coiled-coil region" evidence="1">
    <location>
        <begin position="1062"/>
        <end position="1185"/>
    </location>
</feature>
<organism evidence="4 5">
    <name type="scientific">Elaeis guineensis var. tenera</name>
    <name type="common">Oil palm</name>
    <dbReference type="NCBI Taxonomy" id="51953"/>
    <lineage>
        <taxon>Eukaryota</taxon>
        <taxon>Viridiplantae</taxon>
        <taxon>Streptophyta</taxon>
        <taxon>Embryophyta</taxon>
        <taxon>Tracheophyta</taxon>
        <taxon>Spermatophyta</taxon>
        <taxon>Magnoliopsida</taxon>
        <taxon>Liliopsida</taxon>
        <taxon>Arecaceae</taxon>
        <taxon>Arecoideae</taxon>
        <taxon>Cocoseae</taxon>
        <taxon>Elaeidinae</taxon>
        <taxon>Elaeis</taxon>
    </lineage>
</organism>
<feature type="coiled-coil region" evidence="1">
    <location>
        <begin position="613"/>
        <end position="668"/>
    </location>
</feature>
<dbReference type="GeneID" id="105042917"/>
<evidence type="ECO:0000256" key="2">
    <source>
        <dbReference type="SAM" id="MobiDB-lite"/>
    </source>
</evidence>
<keyword evidence="1" id="KW-0175">Coiled coil</keyword>
<feature type="coiled-coil region" evidence="1">
    <location>
        <begin position="904"/>
        <end position="1033"/>
    </location>
</feature>
<feature type="domain" description="C2 NT-type" evidence="3">
    <location>
        <begin position="6"/>
        <end position="141"/>
    </location>
</feature>
<feature type="compositionally biased region" description="Polar residues" evidence="2">
    <location>
        <begin position="279"/>
        <end position="295"/>
    </location>
</feature>
<evidence type="ECO:0000256" key="1">
    <source>
        <dbReference type="SAM" id="Coils"/>
    </source>
</evidence>
<dbReference type="FunCoup" id="A0A6I9R6R3">
    <property type="interactions" value="56"/>
</dbReference>
<dbReference type="InParanoid" id="A0A6I9R6R3"/>
<accession>A0A6I9R6R3</accession>
<feature type="region of interest" description="Disordered" evidence="2">
    <location>
        <begin position="558"/>
        <end position="580"/>
    </location>
</feature>
<proteinExistence type="predicted"/>
<feature type="compositionally biased region" description="Basic and acidic residues" evidence="2">
    <location>
        <begin position="1413"/>
        <end position="1425"/>
    </location>
</feature>
<feature type="coiled-coil region" evidence="1">
    <location>
        <begin position="484"/>
        <end position="549"/>
    </location>
</feature>
<dbReference type="PANTHER" id="PTHR47270:SF3">
    <property type="entry name" value="HYPOTETICAL PROTEIN"/>
    <property type="match status" value="1"/>
</dbReference>